<dbReference type="InterPro" id="IPR009038">
    <property type="entry name" value="GOLD_dom"/>
</dbReference>
<comment type="subcellular location">
    <subcellularLocation>
        <location evidence="7">Endomembrane system</location>
        <topology evidence="7">Single-pass membrane protein</topology>
    </subcellularLocation>
    <subcellularLocation>
        <location evidence="1 8">Membrane</location>
        <topology evidence="1 8">Single-pass type I membrane protein</topology>
    </subcellularLocation>
</comment>
<evidence type="ECO:0000256" key="6">
    <source>
        <dbReference type="ARBA" id="ARBA00023136"/>
    </source>
</evidence>
<evidence type="ECO:0000256" key="8">
    <source>
        <dbReference type="RuleBase" id="RU003827"/>
    </source>
</evidence>
<reference evidence="10" key="1">
    <citation type="submission" date="2016-11" db="UniProtKB">
        <authorList>
            <consortium name="WormBaseParasite"/>
        </authorList>
    </citation>
    <scope>IDENTIFICATION</scope>
</reference>
<accession>A0A1I8HPX3</accession>
<dbReference type="PANTHER" id="PTHR22811">
    <property type="entry name" value="TRANSMEMBRANE EMP24 DOMAIN-CONTAINING PROTEIN"/>
    <property type="match status" value="1"/>
</dbReference>
<keyword evidence="3 8" id="KW-0812">Transmembrane</keyword>
<name>A0A1I8HPX3_9PLAT</name>
<evidence type="ECO:0000313" key="10">
    <source>
        <dbReference type="WBParaSite" id="maker-uti_cns_0007419-snap-gene-0.15-mRNA-1"/>
    </source>
</evidence>
<keyword evidence="4" id="KW-0732">Signal</keyword>
<dbReference type="WBParaSite" id="maker-uti_cns_0007419-snap-gene-0.15-mRNA-1">
    <property type="protein sequence ID" value="maker-uti_cns_0007419-snap-gene-0.15-mRNA-1"/>
    <property type="gene ID" value="maker-uti_cns_0007419-snap-gene-0.15"/>
</dbReference>
<organism evidence="9 10">
    <name type="scientific">Macrostomum lignano</name>
    <dbReference type="NCBI Taxonomy" id="282301"/>
    <lineage>
        <taxon>Eukaryota</taxon>
        <taxon>Metazoa</taxon>
        <taxon>Spiralia</taxon>
        <taxon>Lophotrochozoa</taxon>
        <taxon>Platyhelminthes</taxon>
        <taxon>Rhabditophora</taxon>
        <taxon>Macrostomorpha</taxon>
        <taxon>Macrostomida</taxon>
        <taxon>Macrostomidae</taxon>
        <taxon>Macrostomum</taxon>
    </lineage>
</organism>
<dbReference type="Proteomes" id="UP000095280">
    <property type="component" value="Unplaced"/>
</dbReference>
<evidence type="ECO:0000256" key="5">
    <source>
        <dbReference type="ARBA" id="ARBA00022989"/>
    </source>
</evidence>
<dbReference type="InterPro" id="IPR015720">
    <property type="entry name" value="Emp24-like"/>
</dbReference>
<dbReference type="SUPFAM" id="SSF101576">
    <property type="entry name" value="Supernatant protein factor (SPF), C-terminal domain"/>
    <property type="match status" value="1"/>
</dbReference>
<dbReference type="STRING" id="282301.A0A1I8HPX3"/>
<evidence type="ECO:0000313" key="9">
    <source>
        <dbReference type="Proteomes" id="UP000095280"/>
    </source>
</evidence>
<protein>
    <submittedName>
        <fullName evidence="10">GOLD domain-containing protein</fullName>
    </submittedName>
</protein>
<keyword evidence="9" id="KW-1185">Reference proteome</keyword>
<dbReference type="GO" id="GO:0016020">
    <property type="term" value="C:membrane"/>
    <property type="evidence" value="ECO:0007669"/>
    <property type="project" value="UniProtKB-SubCell"/>
</dbReference>
<evidence type="ECO:0000256" key="7">
    <source>
        <dbReference type="ARBA" id="ARBA00037847"/>
    </source>
</evidence>
<evidence type="ECO:0000256" key="1">
    <source>
        <dbReference type="ARBA" id="ARBA00004479"/>
    </source>
</evidence>
<evidence type="ECO:0000256" key="3">
    <source>
        <dbReference type="ARBA" id="ARBA00022692"/>
    </source>
</evidence>
<dbReference type="Pfam" id="PF01105">
    <property type="entry name" value="EMP24_GP25L"/>
    <property type="match status" value="1"/>
</dbReference>
<dbReference type="PROSITE" id="PS50866">
    <property type="entry name" value="GOLD"/>
    <property type="match status" value="1"/>
</dbReference>
<evidence type="ECO:0000256" key="4">
    <source>
        <dbReference type="ARBA" id="ARBA00022729"/>
    </source>
</evidence>
<proteinExistence type="inferred from homology"/>
<dbReference type="InterPro" id="IPR036598">
    <property type="entry name" value="GOLD_dom_sf"/>
</dbReference>
<dbReference type="OrthoDB" id="62956at2759"/>
<keyword evidence="6" id="KW-0472">Membrane</keyword>
<dbReference type="GO" id="GO:0012505">
    <property type="term" value="C:endomembrane system"/>
    <property type="evidence" value="ECO:0007669"/>
    <property type="project" value="UniProtKB-SubCell"/>
</dbReference>
<comment type="similarity">
    <text evidence="2 8">Belongs to the EMP24/GP25L family.</text>
</comment>
<keyword evidence="5" id="KW-1133">Transmembrane helix</keyword>
<dbReference type="AlphaFoldDB" id="A0A1I8HPX3"/>
<sequence>MNSLKLSTFALGFLCLQASCTEFTFELRERRKDCFYEKFESDDKAQIDFRVLSGGNVDINVRLFDPDGEPVFSADKETQGGRVFSVTKPGIYRACFSNEFSALARKLVYFALRSGREESESLEFPDLSSSSSSSSLDEDDQERRKVMLDSMQIIGANLVSISNYQRRMRLNEAADRLAAEATLGRVGAWSLVEIFGVVSAAAAQVLAVRRLFQTTGGGTAAPAGLMGRRA</sequence>
<evidence type="ECO:0000256" key="2">
    <source>
        <dbReference type="ARBA" id="ARBA00007104"/>
    </source>
</evidence>
<dbReference type="SMART" id="SM01190">
    <property type="entry name" value="EMP24_GP25L"/>
    <property type="match status" value="1"/>
</dbReference>